<dbReference type="PANTHER" id="PTHR33154">
    <property type="entry name" value="TRANSCRIPTIONAL REGULATOR, ARSR FAMILY"/>
    <property type="match status" value="1"/>
</dbReference>
<dbReference type="CDD" id="cd00090">
    <property type="entry name" value="HTH_ARSR"/>
    <property type="match status" value="1"/>
</dbReference>
<dbReference type="GO" id="GO:0003700">
    <property type="term" value="F:DNA-binding transcription factor activity"/>
    <property type="evidence" value="ECO:0007669"/>
    <property type="project" value="InterPro"/>
</dbReference>
<dbReference type="SUPFAM" id="SSF46785">
    <property type="entry name" value="Winged helix' DNA-binding domain"/>
    <property type="match status" value="1"/>
</dbReference>
<evidence type="ECO:0000259" key="4">
    <source>
        <dbReference type="PROSITE" id="PS50987"/>
    </source>
</evidence>
<dbReference type="PROSITE" id="PS50987">
    <property type="entry name" value="HTH_ARSR_2"/>
    <property type="match status" value="1"/>
</dbReference>
<evidence type="ECO:0000256" key="3">
    <source>
        <dbReference type="ARBA" id="ARBA00023163"/>
    </source>
</evidence>
<evidence type="ECO:0000256" key="1">
    <source>
        <dbReference type="ARBA" id="ARBA00023015"/>
    </source>
</evidence>
<reference evidence="5" key="1">
    <citation type="journal article" date="2015" name="Proc. Natl. Acad. Sci. U.S.A.">
        <title>Networks of energetic and metabolic interactions define dynamics in microbial communities.</title>
        <authorList>
            <person name="Embree M."/>
            <person name="Liu J.K."/>
            <person name="Al-Bassam M.M."/>
            <person name="Zengler K."/>
        </authorList>
    </citation>
    <scope>NUCLEOTIDE SEQUENCE</scope>
</reference>
<keyword evidence="2" id="KW-0238">DNA-binding</keyword>
<evidence type="ECO:0000256" key="2">
    <source>
        <dbReference type="ARBA" id="ARBA00023125"/>
    </source>
</evidence>
<comment type="caution">
    <text evidence="5">The sequence shown here is derived from an EMBL/GenBank/DDBJ whole genome shotgun (WGS) entry which is preliminary data.</text>
</comment>
<dbReference type="Gene3D" id="1.10.10.10">
    <property type="entry name" value="Winged helix-like DNA-binding domain superfamily/Winged helix DNA-binding domain"/>
    <property type="match status" value="1"/>
</dbReference>
<accession>A0A0W8FRW8</accession>
<name>A0A0W8FRW8_9ZZZZ</name>
<dbReference type="GO" id="GO:0003677">
    <property type="term" value="F:DNA binding"/>
    <property type="evidence" value="ECO:0007669"/>
    <property type="project" value="UniProtKB-KW"/>
</dbReference>
<dbReference type="InterPro" id="IPR011991">
    <property type="entry name" value="ArsR-like_HTH"/>
</dbReference>
<proteinExistence type="predicted"/>
<organism evidence="5">
    <name type="scientific">hydrocarbon metagenome</name>
    <dbReference type="NCBI Taxonomy" id="938273"/>
    <lineage>
        <taxon>unclassified sequences</taxon>
        <taxon>metagenomes</taxon>
        <taxon>ecological metagenomes</taxon>
    </lineage>
</organism>
<dbReference type="AlphaFoldDB" id="A0A0W8FRW8"/>
<protein>
    <submittedName>
        <fullName evidence="5">Transcriptional regulator</fullName>
    </submittedName>
</protein>
<dbReference type="InterPro" id="IPR001845">
    <property type="entry name" value="HTH_ArsR_DNA-bd_dom"/>
</dbReference>
<gene>
    <name evidence="5" type="ORF">ASZ90_006575</name>
</gene>
<dbReference type="PANTHER" id="PTHR33154:SF18">
    <property type="entry name" value="ARSENICAL RESISTANCE OPERON REPRESSOR"/>
    <property type="match status" value="1"/>
</dbReference>
<keyword evidence="3" id="KW-0804">Transcription</keyword>
<dbReference type="SMART" id="SM00418">
    <property type="entry name" value="HTH_ARSR"/>
    <property type="match status" value="1"/>
</dbReference>
<dbReference type="EMBL" id="LNQE01000894">
    <property type="protein sequence ID" value="KUG23639.1"/>
    <property type="molecule type" value="Genomic_DNA"/>
</dbReference>
<dbReference type="NCBIfam" id="NF033788">
    <property type="entry name" value="HTH_metalloreg"/>
    <property type="match status" value="1"/>
</dbReference>
<feature type="domain" description="HTH arsR-type" evidence="4">
    <location>
        <begin position="1"/>
        <end position="90"/>
    </location>
</feature>
<dbReference type="InterPro" id="IPR051081">
    <property type="entry name" value="HTH_MetalResp_TranReg"/>
</dbReference>
<keyword evidence="1" id="KW-0805">Transcription regulation</keyword>
<dbReference type="Pfam" id="PF01022">
    <property type="entry name" value="HTH_5"/>
    <property type="match status" value="1"/>
</dbReference>
<dbReference type="PRINTS" id="PR00778">
    <property type="entry name" value="HTHARSR"/>
</dbReference>
<evidence type="ECO:0000313" key="5">
    <source>
        <dbReference type="EMBL" id="KUG23639.1"/>
    </source>
</evidence>
<sequence length="115" mass="13085">MDDFINVTKALSDPNRVRMIKLLQNKDLCVCELQQLLSMPQPAVSKHMKVLEKAGMVKSSKEGLWVNYTLDYGSLNPYAAAILGNLRHWLCDDSALRKMEKKLPDVKRHTVCKKA</sequence>
<dbReference type="InterPro" id="IPR036390">
    <property type="entry name" value="WH_DNA-bd_sf"/>
</dbReference>
<dbReference type="InterPro" id="IPR036388">
    <property type="entry name" value="WH-like_DNA-bd_sf"/>
</dbReference>